<organism evidence="3 4">
    <name type="scientific">Aspergillus avenaceus</name>
    <dbReference type="NCBI Taxonomy" id="36643"/>
    <lineage>
        <taxon>Eukaryota</taxon>
        <taxon>Fungi</taxon>
        <taxon>Dikarya</taxon>
        <taxon>Ascomycota</taxon>
        <taxon>Pezizomycotina</taxon>
        <taxon>Eurotiomycetes</taxon>
        <taxon>Eurotiomycetidae</taxon>
        <taxon>Eurotiales</taxon>
        <taxon>Aspergillaceae</taxon>
        <taxon>Aspergillus</taxon>
        <taxon>Aspergillus subgen. Circumdati</taxon>
    </lineage>
</organism>
<dbReference type="CDD" id="cd05289">
    <property type="entry name" value="MDR_like_2"/>
    <property type="match status" value="1"/>
</dbReference>
<dbReference type="InterPro" id="IPR013154">
    <property type="entry name" value="ADH-like_N"/>
</dbReference>
<feature type="region of interest" description="Disordered" evidence="1">
    <location>
        <begin position="1"/>
        <end position="29"/>
    </location>
</feature>
<dbReference type="OrthoDB" id="3509362at2759"/>
<dbReference type="PANTHER" id="PTHR43482">
    <property type="entry name" value="PROTEIN AST1-RELATED"/>
    <property type="match status" value="1"/>
</dbReference>
<dbReference type="InterPro" id="IPR052585">
    <property type="entry name" value="Lipid_raft_assoc_Zn_ADH"/>
</dbReference>
<dbReference type="InterPro" id="IPR020843">
    <property type="entry name" value="ER"/>
</dbReference>
<evidence type="ECO:0000256" key="1">
    <source>
        <dbReference type="SAM" id="MobiDB-lite"/>
    </source>
</evidence>
<protein>
    <recommendedName>
        <fullName evidence="2">Enoyl reductase (ER) domain-containing protein</fullName>
    </recommendedName>
</protein>
<evidence type="ECO:0000313" key="4">
    <source>
        <dbReference type="Proteomes" id="UP000325780"/>
    </source>
</evidence>
<keyword evidence="4" id="KW-1185">Reference proteome</keyword>
<dbReference type="Pfam" id="PF08240">
    <property type="entry name" value="ADH_N"/>
    <property type="match status" value="1"/>
</dbReference>
<evidence type="ECO:0000313" key="3">
    <source>
        <dbReference type="EMBL" id="KAE8154395.1"/>
    </source>
</evidence>
<dbReference type="Gene3D" id="3.40.50.720">
    <property type="entry name" value="NAD(P)-binding Rossmann-like Domain"/>
    <property type="match status" value="1"/>
</dbReference>
<dbReference type="SUPFAM" id="SSF51735">
    <property type="entry name" value="NAD(P)-binding Rossmann-fold domains"/>
    <property type="match status" value="1"/>
</dbReference>
<feature type="domain" description="Enoyl reductase (ER)" evidence="2">
    <location>
        <begin position="21"/>
        <end position="333"/>
    </location>
</feature>
<dbReference type="PANTHER" id="PTHR43482:SF4">
    <property type="entry name" value="ALCOHOL DEHYDROGENASE, PUTATIVE (AFU_ORTHOLOGUE AFUA_7G06260)-RELATED"/>
    <property type="match status" value="1"/>
</dbReference>
<dbReference type="EMBL" id="ML742029">
    <property type="protein sequence ID" value="KAE8154395.1"/>
    <property type="molecule type" value="Genomic_DNA"/>
</dbReference>
<dbReference type="SUPFAM" id="SSF50129">
    <property type="entry name" value="GroES-like"/>
    <property type="match status" value="1"/>
</dbReference>
<gene>
    <name evidence="3" type="ORF">BDV25DRAFT_109073</name>
</gene>
<reference evidence="3 4" key="1">
    <citation type="submission" date="2019-04" db="EMBL/GenBank/DDBJ databases">
        <title>Friends and foes A comparative genomics study of 23 Aspergillus species from section Flavi.</title>
        <authorList>
            <consortium name="DOE Joint Genome Institute"/>
            <person name="Kjaerbolling I."/>
            <person name="Vesth T."/>
            <person name="Frisvad J.C."/>
            <person name="Nybo J.L."/>
            <person name="Theobald S."/>
            <person name="Kildgaard S."/>
            <person name="Isbrandt T."/>
            <person name="Kuo A."/>
            <person name="Sato A."/>
            <person name="Lyhne E.K."/>
            <person name="Kogle M.E."/>
            <person name="Wiebenga A."/>
            <person name="Kun R.S."/>
            <person name="Lubbers R.J."/>
            <person name="Makela M.R."/>
            <person name="Barry K."/>
            <person name="Chovatia M."/>
            <person name="Clum A."/>
            <person name="Daum C."/>
            <person name="Haridas S."/>
            <person name="He G."/>
            <person name="LaButti K."/>
            <person name="Lipzen A."/>
            <person name="Mondo S."/>
            <person name="Riley R."/>
            <person name="Salamov A."/>
            <person name="Simmons B.A."/>
            <person name="Magnuson J.K."/>
            <person name="Henrissat B."/>
            <person name="Mortensen U.H."/>
            <person name="Larsen T.O."/>
            <person name="Devries R.P."/>
            <person name="Grigoriev I.V."/>
            <person name="Machida M."/>
            <person name="Baker S.E."/>
            <person name="Andersen M.R."/>
        </authorList>
    </citation>
    <scope>NUCLEOTIDE SEQUENCE [LARGE SCALE GENOMIC DNA]</scope>
    <source>
        <strain evidence="3 4">IBT 18842</strain>
    </source>
</reference>
<sequence>MQAIRLHPSANTTSYSPENPAPSSALHLDHDIPIPKPSQPGDILIRIKATTVVRDMLTWPETYHHEYMIPGHDFAGTVVEVFPGETQFKPGDEVFGMAHADRGSMWAEYGLVKDCEVALKPENLSWEQAAALPLSALTAYEALVEKAGVLINRVAGKAPSESKAKTILITGAAGGVGIYIVQLAAIAGLYTVASSSSNLRNRDLLLELGADETVEYGELMSQNRTWDIVIDTVGGNVLADCWSYVKDDGSLVSVDSASFDFVKKHEEKGIRKKNVNALFFIVEPNAKALNDLAHYARLGLLRPFVLDTHPLARASEAYESAGRRVVGRGKLVLRV</sequence>
<evidence type="ECO:0000259" key="2">
    <source>
        <dbReference type="SMART" id="SM00829"/>
    </source>
</evidence>
<dbReference type="Pfam" id="PF13602">
    <property type="entry name" value="ADH_zinc_N_2"/>
    <property type="match status" value="1"/>
</dbReference>
<proteinExistence type="predicted"/>
<dbReference type="InterPro" id="IPR036291">
    <property type="entry name" value="NAD(P)-bd_dom_sf"/>
</dbReference>
<dbReference type="AlphaFoldDB" id="A0A5N6U6W6"/>
<dbReference type="Gene3D" id="3.90.180.10">
    <property type="entry name" value="Medium-chain alcohol dehydrogenases, catalytic domain"/>
    <property type="match status" value="1"/>
</dbReference>
<dbReference type="InterPro" id="IPR011032">
    <property type="entry name" value="GroES-like_sf"/>
</dbReference>
<accession>A0A5N6U6W6</accession>
<dbReference type="GO" id="GO:0016491">
    <property type="term" value="F:oxidoreductase activity"/>
    <property type="evidence" value="ECO:0007669"/>
    <property type="project" value="InterPro"/>
</dbReference>
<dbReference type="SMART" id="SM00829">
    <property type="entry name" value="PKS_ER"/>
    <property type="match status" value="1"/>
</dbReference>
<dbReference type="Proteomes" id="UP000325780">
    <property type="component" value="Unassembled WGS sequence"/>
</dbReference>
<name>A0A5N6U6W6_ASPAV</name>